<gene>
    <name evidence="1" type="ORF">E3U43_007283</name>
</gene>
<evidence type="ECO:0000313" key="1">
    <source>
        <dbReference type="EMBL" id="TMS20790.1"/>
    </source>
</evidence>
<evidence type="ECO:0000313" key="2">
    <source>
        <dbReference type="Proteomes" id="UP000793456"/>
    </source>
</evidence>
<organism evidence="1 2">
    <name type="scientific">Larimichthys crocea</name>
    <name type="common">Large yellow croaker</name>
    <name type="synonym">Pseudosciaena crocea</name>
    <dbReference type="NCBI Taxonomy" id="215358"/>
    <lineage>
        <taxon>Eukaryota</taxon>
        <taxon>Metazoa</taxon>
        <taxon>Chordata</taxon>
        <taxon>Craniata</taxon>
        <taxon>Vertebrata</taxon>
        <taxon>Euteleostomi</taxon>
        <taxon>Actinopterygii</taxon>
        <taxon>Neopterygii</taxon>
        <taxon>Teleostei</taxon>
        <taxon>Neoteleostei</taxon>
        <taxon>Acanthomorphata</taxon>
        <taxon>Eupercaria</taxon>
        <taxon>Sciaenidae</taxon>
        <taxon>Larimichthys</taxon>
    </lineage>
</organism>
<reference evidence="1" key="1">
    <citation type="submission" date="2018-11" db="EMBL/GenBank/DDBJ databases">
        <title>The sequence and de novo assembly of Larimichthys crocea genome using PacBio and Hi-C technologies.</title>
        <authorList>
            <person name="Xu P."/>
            <person name="Chen B."/>
            <person name="Zhou Z."/>
            <person name="Ke Q."/>
            <person name="Wu Y."/>
            <person name="Bai H."/>
            <person name="Pu F."/>
        </authorList>
    </citation>
    <scope>NUCLEOTIDE SEQUENCE</scope>
    <source>
        <tissue evidence="1">Muscle</tissue>
    </source>
</reference>
<accession>A0ACD3RMY0</accession>
<dbReference type="EMBL" id="CM011677">
    <property type="protein sequence ID" value="TMS20790.1"/>
    <property type="molecule type" value="Genomic_DNA"/>
</dbReference>
<name>A0ACD3RMY0_LARCR</name>
<dbReference type="Proteomes" id="UP000793456">
    <property type="component" value="Chromosome IV"/>
</dbReference>
<protein>
    <submittedName>
        <fullName evidence="1">Uncharacterized protein</fullName>
    </submittedName>
</protein>
<sequence length="1397" mass="157806">MTEDEIEERSFRSLLPSEAHRRGTKEKKPRHHEESEDDGTNHNTTLISGAHNILKSQDANMAFSGGQDSFSQFTMDMVRQYMKDEEAEIKRLQEANKAARKERQLLLKQQEEIERMRNSTLRLKERLKCAGGEAPPETLVSETPEAASPNMRHAEDVRSPSPSLSISGSETSSIMQKLKKMRSHMDEKHCSPVHYFFSVFTAHHWASLSVCLPNLHPKFQLFIYNQLVRFLTKREQQLMQRRHHAEELLQWKQRLDQEEAEVRRMEKEALAAWDRQTPRDNDMAESQKKEISDMSPSPSHHQSSEPRTDSEKDGSSKTKMQLRSSSRNANQARTQLNDSPVATQTEPISDQSDIESRIKALKEELRKRKFMAYQLKKEQKKRHKERLKAQEASLLKQLESYDNFIEKTKAELNKEPDSTPDTKSQIIDSISIAEQSSIKSPVPRSESSKISDSGRTQIDASLDHNALHQPDRSRSTSVPEELSDEDPPTVTPTPVHGSPERPTSEQRSHLSTEGLLRPSSKEAQAQMSDSVDEHIESHQRSDIQEELEVDVGSRIEDQHSEHLLKLEKEDRLDSQEKLPSMSEEHRYSPSVSREQEKDQKTSETSEAEEAVKSTPTSVLHDLVAFSSKKEAPIKDVEASSPIVDSYHDDFESSVYSSPREEHHSSKPGSRILDSPVEIKGLTKDSPSRATPYDSQDEEVEEEIIEDLSHHSGISGGSYQSEILLDLHNQTQDSKHDDNKDIVSSNHSTPISPLQAPLSPVIDEMSGFIIGDRVLVGGVQPGTLRFKGPTSFANGFWAGVELDKSEGSNNGTYDGVVYFECDESHGIFAPPDKITHLPDKFEIYTDTTEDEDSFFDDLADKGGDKHKTDEDESQKVGNLNSKNEQTSLEVSGDKKVTDESDHNSGTHLNSQHYKESDHPISNGNTRDIILEFEDGPTTLLISDIEKIGLGKQSQKDITTLDNREDVESQHQFTPAELSTDIRDDGREQKGLLDTYADKLLNNFVKDTVMQFAEIKKAKEQKIEAANQMNGDLFGENVEEEEWFSSAEQKDGLPFFLPAEKEELSSPELCNRPESPVLGASGQEELAKRLAELELSRELLDELGDDQDWFDEDFGLSSRREQQRLKQKQREEEEEARLGVGGLGRSSSSAGAALGGLVSSPGGEQQVKTPPRPELPLPLPPKLPEQPAMVVPHSATEVEKMVHAATQEIWESCGLGKEGALTLAHLPNPKPSEVYLGIEASSQDQEACIRSYKQAVYDLTWEMLQEIYAEDPNADQPQWVKPRRVKSSSFHRVKTPGDITKVQEFIAAEVLKLYGLTKDQSQKTDWQKMLKFGRKKRDRVDHILVQELHEEEAQWVNYDEDELFVKMQLADSIFDALLKDTANVLTQIYDKRAKRDALS</sequence>
<proteinExistence type="predicted"/>
<comment type="caution">
    <text evidence="1">The sequence shown here is derived from an EMBL/GenBank/DDBJ whole genome shotgun (WGS) entry which is preliminary data.</text>
</comment>
<keyword evidence="2" id="KW-1185">Reference proteome</keyword>